<organism evidence="6 7">
    <name type="scientific">Dyadobacter fermentans (strain ATCC 700827 / DSM 18053 / CIP 107007 / KCTC 52180 / NS114)</name>
    <dbReference type="NCBI Taxonomy" id="471854"/>
    <lineage>
        <taxon>Bacteria</taxon>
        <taxon>Pseudomonadati</taxon>
        <taxon>Bacteroidota</taxon>
        <taxon>Cytophagia</taxon>
        <taxon>Cytophagales</taxon>
        <taxon>Spirosomataceae</taxon>
        <taxon>Dyadobacter</taxon>
    </lineage>
</organism>
<dbReference type="SUPFAM" id="SSF50952">
    <property type="entry name" value="Soluble quinoprotein glucose dehydrogenase"/>
    <property type="match status" value="1"/>
</dbReference>
<feature type="domain" description="Cytochrome c" evidence="5">
    <location>
        <begin position="1142"/>
        <end position="1275"/>
    </location>
</feature>
<accession>C6VX76</accession>
<proteinExistence type="predicted"/>
<dbReference type="Gene3D" id="1.25.10.10">
    <property type="entry name" value="Leucine-rich Repeat Variant"/>
    <property type="match status" value="1"/>
</dbReference>
<dbReference type="InterPro" id="IPR013428">
    <property type="entry name" value="Membrane-bound_put_N"/>
</dbReference>
<dbReference type="InterPro" id="IPR055557">
    <property type="entry name" value="DUF7133"/>
</dbReference>
<dbReference type="Gene3D" id="1.10.760.10">
    <property type="entry name" value="Cytochrome c-like domain"/>
    <property type="match status" value="1"/>
</dbReference>
<dbReference type="InterPro" id="IPR029475">
    <property type="entry name" value="DUF6807"/>
</dbReference>
<dbReference type="InterPro" id="IPR036909">
    <property type="entry name" value="Cyt_c-like_dom_sf"/>
</dbReference>
<dbReference type="Pfam" id="PF23500">
    <property type="entry name" value="DUF7133"/>
    <property type="match status" value="1"/>
</dbReference>
<keyword evidence="7" id="KW-1185">Reference proteome</keyword>
<dbReference type="InterPro" id="IPR011041">
    <property type="entry name" value="Quinoprot_gluc/sorb_DH_b-prop"/>
</dbReference>
<dbReference type="PANTHER" id="PTHR33546">
    <property type="entry name" value="LARGE, MULTIFUNCTIONAL SECRETED PROTEIN-RELATED"/>
    <property type="match status" value="1"/>
</dbReference>
<dbReference type="Gene3D" id="2.120.10.30">
    <property type="entry name" value="TolB, C-terminal domain"/>
    <property type="match status" value="1"/>
</dbReference>
<dbReference type="eggNOG" id="COG1413">
    <property type="taxonomic scope" value="Bacteria"/>
</dbReference>
<evidence type="ECO:0000256" key="2">
    <source>
        <dbReference type="ARBA" id="ARBA00022723"/>
    </source>
</evidence>
<dbReference type="SUPFAM" id="SSF46626">
    <property type="entry name" value="Cytochrome c"/>
    <property type="match status" value="1"/>
</dbReference>
<evidence type="ECO:0000313" key="7">
    <source>
        <dbReference type="Proteomes" id="UP000002011"/>
    </source>
</evidence>
<dbReference type="Proteomes" id="UP000002011">
    <property type="component" value="Chromosome"/>
</dbReference>
<gene>
    <name evidence="6" type="ordered locus">Dfer_0279</name>
</gene>
<dbReference type="RefSeq" id="WP_012779897.1">
    <property type="nucleotide sequence ID" value="NC_013037.1"/>
</dbReference>
<dbReference type="PANTHER" id="PTHR33546:SF1">
    <property type="entry name" value="LARGE, MULTIFUNCTIONAL SECRETED PROTEIN"/>
    <property type="match status" value="1"/>
</dbReference>
<dbReference type="InterPro" id="IPR016024">
    <property type="entry name" value="ARM-type_fold"/>
</dbReference>
<dbReference type="GO" id="GO:0020037">
    <property type="term" value="F:heme binding"/>
    <property type="evidence" value="ECO:0007669"/>
    <property type="project" value="InterPro"/>
</dbReference>
<name>C6VX76_DYAFD</name>
<dbReference type="eggNOG" id="COG2133">
    <property type="taxonomic scope" value="Bacteria"/>
</dbReference>
<dbReference type="STRING" id="471854.Dfer_0279"/>
<dbReference type="SUPFAM" id="SSF48371">
    <property type="entry name" value="ARM repeat"/>
    <property type="match status" value="1"/>
</dbReference>
<dbReference type="OrthoDB" id="9808161at2"/>
<dbReference type="eggNOG" id="COG2010">
    <property type="taxonomic scope" value="Bacteria"/>
</dbReference>
<dbReference type="HOGENOM" id="CLU_004500_1_0_10"/>
<keyword evidence="2 4" id="KW-0479">Metal-binding</keyword>
<evidence type="ECO:0000256" key="3">
    <source>
        <dbReference type="ARBA" id="ARBA00023004"/>
    </source>
</evidence>
<dbReference type="NCBIfam" id="TIGR02604">
    <property type="entry name" value="Piru_Ver_Nterm"/>
    <property type="match status" value="1"/>
</dbReference>
<dbReference type="InterPro" id="IPR011042">
    <property type="entry name" value="6-blade_b-propeller_TolB-like"/>
</dbReference>
<sequence length="1286" mass="141853">MNLLRLLPLLLVFVLFNFKDDFQPRNALEATPLSADTPLRAVQDAKGETISIFRGSESKPILTQNATPDFRPYLHPIVAPDGQGVLTEYSPGHHKHQTGIYWGYTRVNGRDYFHHPGDGYWKKISAKVLEAKGTEVKWQTVYDLLDSTGTAVLTETQNWSMRVKDGKYLLDLEWNGEAKTDVTIGKYDYGGLFVRMPWKEGIKGAVVNAARQKNEKAEGQAAMWVDIGMQVPGRNDLAHIAILDHPSNKGYPQTWRVDGQLGAGPARARKGDWHIQKGETEIIKHELVVYTGDFKDVELNKTFGEFIGNTGQYNTTALWALAQKEGREAKFLSAQEAVAAMTVKEGYQVNAFASEPMMTQPMAFCWDDRGRMWIAENKDYESRGKGFSNNGSSRILILEDTDHDGVADSKKVFMEGIAFPAALAVGFGGVFVGAPPNLLFVPDKNGDDKADIDDIEVRLTGWGIRDRHETLNSFHWGPDGWLYGLQGFATPSKVGKPVGKGKLYKHKDAFPENIEVEDGVDINGGVWRYHPTKRRFEVVAHGFSNPWGIDHDAKGQLFITACVIPHLWHVVPGGIYHRQGGQHFNPYVYNDIKTIADHSHRSAHGGARIYQSDAFPAAERGKIFMANIHEHGILSDQLIPKGSGFAGKHSDDFLMANNAQWVGFSMEIGPEGGMYILDWHDADICGSDVLNSETGRIFRVVPKNSLAENWKGRYDDLNKLSDADLAALQTSKSDWHARRARVVLQSRAAASGKISQEAIAKLNVLYQSTDNADNRLRAMWALKVTDNLDNAALKQALGDADAHVRAWAIQFLCEDAQPGVEVVSQFAKMAAGDASPVVRLYLASALQRVNDEGKWNIAKGLLAHAGDAADHNLPKMIWFGIEPLVKGNATRALELAGSSKIPMVTQFIARRLVDADQISTLVAALGKTSANRTDLLTGMRDGLEGRTDIQTPDNWNAVYTKLKQADKPTAQLAADLGRHFGDTESAKTALTTLKNKSAALTERKKALQSLAARQRPELAAELPALLNDNAMRLEAIRAVAGFDSEPLAKQLLDAYPKFNAQEKSEAVQTLASRPKSGWLLTQAISKNVVPKKDVPTYVARQLRRVVGSGFVEVWGPIDHVEFDEKAYKKYRTLLTDKAVADASKTSGRIVFERTCAPCHKLYGEGGIIGPELTGSNRANLDYLLGNILDPSGEIQDDYKMVVITTRDGRTYVGNVAKETERQLTLRIVGQDAVLINKSDIQTREVTPSSMMPTGLLDNLSEKEVTELIAYLRTTAQVPLGKRSGGK</sequence>
<reference evidence="6 7" key="1">
    <citation type="journal article" date="2009" name="Stand. Genomic Sci.">
        <title>Complete genome sequence of Dyadobacter fermentans type strain (NS114).</title>
        <authorList>
            <person name="Lang E."/>
            <person name="Lapidus A."/>
            <person name="Chertkov O."/>
            <person name="Brettin T."/>
            <person name="Detter J.C."/>
            <person name="Han C."/>
            <person name="Copeland A."/>
            <person name="Glavina Del Rio T."/>
            <person name="Nolan M."/>
            <person name="Chen F."/>
            <person name="Lucas S."/>
            <person name="Tice H."/>
            <person name="Cheng J.F."/>
            <person name="Land M."/>
            <person name="Hauser L."/>
            <person name="Chang Y.J."/>
            <person name="Jeffries C.D."/>
            <person name="Kopitz M."/>
            <person name="Bruce D."/>
            <person name="Goodwin L."/>
            <person name="Pitluck S."/>
            <person name="Ovchinnikova G."/>
            <person name="Pati A."/>
            <person name="Ivanova N."/>
            <person name="Mavrommatis K."/>
            <person name="Chen A."/>
            <person name="Palaniappan K."/>
            <person name="Chain P."/>
            <person name="Bristow J."/>
            <person name="Eisen J.A."/>
            <person name="Markowitz V."/>
            <person name="Hugenholtz P."/>
            <person name="Goker M."/>
            <person name="Rohde M."/>
            <person name="Kyrpides N.C."/>
            <person name="Klenk H.P."/>
        </authorList>
    </citation>
    <scope>NUCLEOTIDE SEQUENCE [LARGE SCALE GENOMIC DNA]</scope>
    <source>
        <strain evidence="7">ATCC 700827 / DSM 18053 / CIP 107007 / KCTC 52180 / NS114</strain>
    </source>
</reference>
<dbReference type="GO" id="GO:0046872">
    <property type="term" value="F:metal ion binding"/>
    <property type="evidence" value="ECO:0007669"/>
    <property type="project" value="UniProtKB-KW"/>
</dbReference>
<evidence type="ECO:0000259" key="5">
    <source>
        <dbReference type="PROSITE" id="PS51007"/>
    </source>
</evidence>
<evidence type="ECO:0000256" key="4">
    <source>
        <dbReference type="PROSITE-ProRule" id="PRU00433"/>
    </source>
</evidence>
<dbReference type="KEGG" id="dfe:Dfer_0279"/>
<keyword evidence="3 4" id="KW-0408">Iron</keyword>
<dbReference type="Pfam" id="PF14100">
    <property type="entry name" value="DUF6807"/>
    <property type="match status" value="1"/>
</dbReference>
<dbReference type="InterPro" id="IPR011989">
    <property type="entry name" value="ARM-like"/>
</dbReference>
<evidence type="ECO:0000313" key="6">
    <source>
        <dbReference type="EMBL" id="ACT91549.1"/>
    </source>
</evidence>
<dbReference type="InterPro" id="IPR013427">
    <property type="entry name" value="Haem-bd_dom_put"/>
</dbReference>
<dbReference type="NCBIfam" id="TIGR02603">
    <property type="entry name" value="CxxCH_TIGR02603"/>
    <property type="match status" value="1"/>
</dbReference>
<dbReference type="EMBL" id="CP001619">
    <property type="protein sequence ID" value="ACT91549.1"/>
    <property type="molecule type" value="Genomic_DNA"/>
</dbReference>
<dbReference type="GO" id="GO:0009055">
    <property type="term" value="F:electron transfer activity"/>
    <property type="evidence" value="ECO:0007669"/>
    <property type="project" value="InterPro"/>
</dbReference>
<keyword evidence="1 4" id="KW-0349">Heme</keyword>
<dbReference type="InterPro" id="IPR009056">
    <property type="entry name" value="Cyt_c-like_dom"/>
</dbReference>
<evidence type="ECO:0000256" key="1">
    <source>
        <dbReference type="ARBA" id="ARBA00022617"/>
    </source>
</evidence>
<dbReference type="PROSITE" id="PS51007">
    <property type="entry name" value="CYTC"/>
    <property type="match status" value="1"/>
</dbReference>
<protein>
    <submittedName>
        <fullName evidence="6">Membrane-bound dehydrogenase domain protein</fullName>
    </submittedName>
</protein>